<comment type="similarity">
    <text evidence="1">Belongs to the transferase hexapeptide repeat family.</text>
</comment>
<keyword evidence="4" id="KW-0012">Acyltransferase</keyword>
<organism evidence="5 6">
    <name type="scientific">Achromobacter marplatensis</name>
    <dbReference type="NCBI Taxonomy" id="470868"/>
    <lineage>
        <taxon>Bacteria</taxon>
        <taxon>Pseudomonadati</taxon>
        <taxon>Pseudomonadota</taxon>
        <taxon>Betaproteobacteria</taxon>
        <taxon>Burkholderiales</taxon>
        <taxon>Alcaligenaceae</taxon>
        <taxon>Achromobacter</taxon>
    </lineage>
</organism>
<gene>
    <name evidence="5" type="ORF">N5K24_27455</name>
</gene>
<dbReference type="Gene3D" id="2.160.10.10">
    <property type="entry name" value="Hexapeptide repeat proteins"/>
    <property type="match status" value="1"/>
</dbReference>
<name>A0AA43B3C2_9BURK</name>
<proteinExistence type="inferred from homology"/>
<dbReference type="EMBL" id="JAOCKG010000019">
    <property type="protein sequence ID" value="MDH2054168.1"/>
    <property type="molecule type" value="Genomic_DNA"/>
</dbReference>
<comment type="caution">
    <text evidence="5">The sequence shown here is derived from an EMBL/GenBank/DDBJ whole genome shotgun (WGS) entry which is preliminary data.</text>
</comment>
<accession>A0AA43B3C2</accession>
<dbReference type="PROSITE" id="PS00101">
    <property type="entry name" value="HEXAPEP_TRANSFERASES"/>
    <property type="match status" value="1"/>
</dbReference>
<dbReference type="PANTHER" id="PTHR43300">
    <property type="entry name" value="ACETYLTRANSFERASE"/>
    <property type="match status" value="1"/>
</dbReference>
<evidence type="ECO:0000256" key="4">
    <source>
        <dbReference type="ARBA" id="ARBA00023315"/>
    </source>
</evidence>
<dbReference type="PANTHER" id="PTHR43300:SF11">
    <property type="entry name" value="ACETYLTRANSFERASE RV3034C-RELATED"/>
    <property type="match status" value="1"/>
</dbReference>
<evidence type="ECO:0000313" key="6">
    <source>
        <dbReference type="Proteomes" id="UP001161276"/>
    </source>
</evidence>
<dbReference type="AlphaFoldDB" id="A0AA43B3C2"/>
<keyword evidence="2" id="KW-0808">Transferase</keyword>
<reference evidence="5" key="1">
    <citation type="submission" date="2022-09" db="EMBL/GenBank/DDBJ databases">
        <title>Intensive care unit water sources are persistently colonized with multi-drug resistant bacteria and are the site of extensive horizontal gene transfer of antibiotic resistance genes.</title>
        <authorList>
            <person name="Diorio-Toth L."/>
        </authorList>
    </citation>
    <scope>NUCLEOTIDE SEQUENCE</scope>
    <source>
        <strain evidence="5">GD03676</strain>
    </source>
</reference>
<dbReference type="SUPFAM" id="SSF51161">
    <property type="entry name" value="Trimeric LpxA-like enzymes"/>
    <property type="match status" value="1"/>
</dbReference>
<dbReference type="InterPro" id="IPR050179">
    <property type="entry name" value="Trans_hexapeptide_repeat"/>
</dbReference>
<dbReference type="InterPro" id="IPR011004">
    <property type="entry name" value="Trimer_LpxA-like_sf"/>
</dbReference>
<evidence type="ECO:0000313" key="5">
    <source>
        <dbReference type="EMBL" id="MDH2054168.1"/>
    </source>
</evidence>
<dbReference type="CDD" id="cd03349">
    <property type="entry name" value="LbH_XAT"/>
    <property type="match status" value="1"/>
</dbReference>
<dbReference type="Proteomes" id="UP001161276">
    <property type="component" value="Unassembled WGS sequence"/>
</dbReference>
<keyword evidence="3" id="KW-0677">Repeat</keyword>
<dbReference type="GO" id="GO:0016746">
    <property type="term" value="F:acyltransferase activity"/>
    <property type="evidence" value="ECO:0007669"/>
    <property type="project" value="UniProtKB-KW"/>
</dbReference>
<dbReference type="InterPro" id="IPR001451">
    <property type="entry name" value="Hexapep"/>
</dbReference>
<evidence type="ECO:0000256" key="3">
    <source>
        <dbReference type="ARBA" id="ARBA00022737"/>
    </source>
</evidence>
<dbReference type="Pfam" id="PF00132">
    <property type="entry name" value="Hexapep"/>
    <property type="match status" value="1"/>
</dbReference>
<dbReference type="InterPro" id="IPR018357">
    <property type="entry name" value="Hexapep_transf_CS"/>
</dbReference>
<evidence type="ECO:0000256" key="2">
    <source>
        <dbReference type="ARBA" id="ARBA00022679"/>
    </source>
</evidence>
<protein>
    <submittedName>
        <fullName evidence="5">CatB-related O-acetyltransferase</fullName>
    </submittedName>
</protein>
<evidence type="ECO:0000256" key="1">
    <source>
        <dbReference type="ARBA" id="ARBA00007274"/>
    </source>
</evidence>
<sequence length="252" mass="27886">MVYRVEYSKVVELFESAGVHFKIDGSRRHQPKDLLTFEETILLEPNTAFLTGSNLYSIGAFSYSWSNLPVSVSVGRYCSLAANMGVLGTRHPHEWMSTSSFTYDPNFVIFARHAAERRKKYPVSKRPSSDHRITIGHDVWIGANVTLKPGIRIGSGAVIAAGSIVVKDVPPYMIVGGNPAKPIKPRFDDKLVERLLQSEWWNYSFTDFDSLDITKPAEFLPALEDAVGKGAVLPYSPKPLTGAEIKAWAGLA</sequence>